<dbReference type="InterPro" id="IPR045262">
    <property type="entry name" value="STP/PLT_plant"/>
</dbReference>
<dbReference type="Gene3D" id="1.20.1250.20">
    <property type="entry name" value="MFS general substrate transporter like domains"/>
    <property type="match status" value="1"/>
</dbReference>
<feature type="region of interest" description="Disordered" evidence="9">
    <location>
        <begin position="490"/>
        <end position="509"/>
    </location>
</feature>
<dbReference type="InterPro" id="IPR005828">
    <property type="entry name" value="MFS_sugar_transport-like"/>
</dbReference>
<evidence type="ECO:0000256" key="5">
    <source>
        <dbReference type="ARBA" id="ARBA00022692"/>
    </source>
</evidence>
<dbReference type="NCBIfam" id="TIGR00879">
    <property type="entry name" value="SP"/>
    <property type="match status" value="1"/>
</dbReference>
<dbReference type="SUPFAM" id="SSF103473">
    <property type="entry name" value="MFS general substrate transporter"/>
    <property type="match status" value="1"/>
</dbReference>
<dbReference type="CDD" id="cd17361">
    <property type="entry name" value="MFS_STP"/>
    <property type="match status" value="1"/>
</dbReference>
<keyword evidence="3" id="KW-0813">Transport</keyword>
<gene>
    <name evidence="12" type="ORF">FSB_LOCUS44379</name>
</gene>
<evidence type="ECO:0000256" key="2">
    <source>
        <dbReference type="ARBA" id="ARBA00010992"/>
    </source>
</evidence>
<feature type="compositionally biased region" description="Basic and acidic residues" evidence="9">
    <location>
        <begin position="966"/>
        <end position="1007"/>
    </location>
</feature>
<evidence type="ECO:0000256" key="4">
    <source>
        <dbReference type="ARBA" id="ARBA00022597"/>
    </source>
</evidence>
<dbReference type="GO" id="GO:0015293">
    <property type="term" value="F:symporter activity"/>
    <property type="evidence" value="ECO:0007669"/>
    <property type="project" value="UniProtKB-KW"/>
</dbReference>
<feature type="compositionally biased region" description="Basic residues" evidence="9">
    <location>
        <begin position="1"/>
        <end position="16"/>
    </location>
</feature>
<feature type="transmembrane region" description="Helical" evidence="10">
    <location>
        <begin position="1506"/>
        <end position="1530"/>
    </location>
</feature>
<dbReference type="FunFam" id="1.20.1250.20:FF:000002">
    <property type="entry name" value="Sugar transport protein 13"/>
    <property type="match status" value="1"/>
</dbReference>
<feature type="region of interest" description="Disordered" evidence="9">
    <location>
        <begin position="837"/>
        <end position="886"/>
    </location>
</feature>
<feature type="region of interest" description="Disordered" evidence="9">
    <location>
        <begin position="791"/>
        <end position="819"/>
    </location>
</feature>
<organism evidence="12">
    <name type="scientific">Fagus sylvatica</name>
    <name type="common">Beechnut</name>
    <dbReference type="NCBI Taxonomy" id="28930"/>
    <lineage>
        <taxon>Eukaryota</taxon>
        <taxon>Viridiplantae</taxon>
        <taxon>Streptophyta</taxon>
        <taxon>Embryophyta</taxon>
        <taxon>Tracheophyta</taxon>
        <taxon>Spermatophyta</taxon>
        <taxon>Magnoliopsida</taxon>
        <taxon>eudicotyledons</taxon>
        <taxon>Gunneridae</taxon>
        <taxon>Pentapetalae</taxon>
        <taxon>rosids</taxon>
        <taxon>fabids</taxon>
        <taxon>Fagales</taxon>
        <taxon>Fagaceae</taxon>
        <taxon>Fagus</taxon>
    </lineage>
</organism>
<feature type="compositionally biased region" description="Low complexity" evidence="9">
    <location>
        <begin position="791"/>
        <end position="806"/>
    </location>
</feature>
<dbReference type="PRINTS" id="PR00171">
    <property type="entry name" value="SUGRTRNSPORT"/>
</dbReference>
<feature type="region of interest" description="Disordered" evidence="9">
    <location>
        <begin position="1"/>
        <end position="140"/>
    </location>
</feature>
<evidence type="ECO:0000256" key="1">
    <source>
        <dbReference type="ARBA" id="ARBA00004141"/>
    </source>
</evidence>
<dbReference type="PROSITE" id="PS50850">
    <property type="entry name" value="MFS"/>
    <property type="match status" value="1"/>
</dbReference>
<comment type="similarity">
    <text evidence="2">Belongs to the major facilitator superfamily. Sugar transporter (TC 2.A.1.1) family.</text>
</comment>
<feature type="transmembrane region" description="Helical" evidence="10">
    <location>
        <begin position="1234"/>
        <end position="1252"/>
    </location>
</feature>
<dbReference type="InterPro" id="IPR044778">
    <property type="entry name" value="MFS_STP/MST-like_plant"/>
</dbReference>
<feature type="compositionally biased region" description="Polar residues" evidence="9">
    <location>
        <begin position="34"/>
        <end position="45"/>
    </location>
</feature>
<feature type="transmembrane region" description="Helical" evidence="10">
    <location>
        <begin position="1572"/>
        <end position="1593"/>
    </location>
</feature>
<protein>
    <recommendedName>
        <fullName evidence="11">Major facilitator superfamily (MFS) profile domain-containing protein</fullName>
    </recommendedName>
</protein>
<evidence type="ECO:0000256" key="6">
    <source>
        <dbReference type="ARBA" id="ARBA00022847"/>
    </source>
</evidence>
<dbReference type="EMBL" id="OIVN01004290">
    <property type="protein sequence ID" value="SPD16497.1"/>
    <property type="molecule type" value="Genomic_DNA"/>
</dbReference>
<sequence>MRKGTIQTSRRRNVKEKKKELDVQSGNKEEDIVLQTTPSENSISKTAIEEEECYSSEHGESSTANVSAAKDIQNLDENHALLDSESQSELESSDGAEQTHKFDTGGIELEGDNMEEADDDEEEEAQEDGNNALEWTEDDQKNLTDLGLSELERNKRLESLIAKRRARKLFRMQVEKGLIDLDSNPPGQIAPIFVAKNNPFDVPNLLDDIEGLKMPGSAPSILLPTGNPFDLPYDPLEEKPNLMGDSFHQEFMAAHQKDMLFCRHESFCLGPSLPLESKQDRHDAGFSPFFVTDKGALEGPGYSRFKRQSNIGEFDQKIEQLYSKDGDCISHIDCTPDLVKTGAQAPNKVIKSVENNHEEDKITNNKMTDIKGEEEMERSHGMESMYTSEVHIEPNLIESSDESDSSSSSEENERILNAYRSEVSENLSSPALKPIMCLPPKPESDPSFDSSPPANYKNRQDGSIFFAYKGSCHTPTYSIASDLQVEYSDDSPPLTVDGTNSATDAESMTYDEEMEKEATYGSEGMWGASSHLSGLQEYEPKSRGIHEISQRDTVEGGFLGVNKNSKDEIVTLIRPQQVDDQESTDMSTLSSSTIDISGETQAQSINVNHKIHDDIKQVVEEVREPKPKSSNSSDLSAPENLERAMDLVEKSMAYSAHEAYSGKPEDISYPHEMSTREVNAINDVNHTVAQATADMEELKMIEEILDSMKAIEGNKDSKPTEEVGGNQVKLTEDESIMEMSKPIEANDNWKSIQENKDEQSIIESGASELNQNSDYPIASAAQQELVVEEVPISSSSSSSPTSVLTEKIPTDQASSSTSNQTIHIVILKSHLEDIAQTSSGDEQPPLNLTPTAQPMVKDSTAPPSNNSGFENLLESSNPPEKTTEETNIFDNLNAPMVNEREGKENTKSYQAIKGESETLISHEGRLVGSACLSKPAEDNNHILRTMEPEKFTAEDNTIYNVNDPEVIEKEDKEKFKSVGKSEGESQSSIKHEGSMDSPKPDEPTSSKFVDVDVKFGKLIEGEALLGPSKSFEDMENSRTKEETEDSHEPIFHPPNSDDNTCNQENIKHVGDESESEKTHQINEVIKDHDILIRSNGDLVRNDIEKDELGSITSPRSRQIRTASKLMASNLVYYDYHYFPAKLTKQVLVCSIIAACGGLMFGYDIGISGGVTSMDDFLIKFFPDVYHKKHRVKQNNYCKYDNQYLQLFTSSLYLAAIVASYFASIACKKFGRKPTIQAASIFFVAGAILNTVAKDLGMLIAGRLCLGAGVGFGNQAVPLFISEIAPAKYRGGLNICFQFLITVGILCANLINYGTSRLHPNGWRVSLGGAAVPAIILLVGSIIIVETPTSLIERGKKDQGLDTLKKIRGVDNVDKEFSELLHATELAKQAKHSYRNLMKRSSRPQLICGTILQVFQQFTGINVIMFYAPALFQTMGFGGDASLLSAVVTGLVNVLSTLVAIFTVDKIGRKKLLIEAAIQMLIAQTIMGVILAVHLKSTNVMPSNYAIYVVILVCLFVSGFAWSWGPLGWLIPSEIFPLETRNAGFFFAVSMNMFCTFLIAQAFLTMLCSMRSGIFFFFVAWIIVMGSFAIFLLPETKGIPIDEMNERAWKKHWFWKRYFDDSEYGKEDPEIQAKPEEK</sequence>
<dbReference type="PANTHER" id="PTHR23500:SF511">
    <property type="entry name" value="SUGAR TRANSPORT PROTEIN 2"/>
    <property type="match status" value="1"/>
</dbReference>
<dbReference type="InterPro" id="IPR036259">
    <property type="entry name" value="MFS_trans_sf"/>
</dbReference>
<feature type="domain" description="Major facilitator superfamily (MFS) profile" evidence="11">
    <location>
        <begin position="1149"/>
        <end position="1596"/>
    </location>
</feature>
<feature type="compositionally biased region" description="Basic and acidic residues" evidence="9">
    <location>
        <begin position="17"/>
        <end position="31"/>
    </location>
</feature>
<feature type="compositionally biased region" description="Basic and acidic residues" evidence="9">
    <location>
        <begin position="1030"/>
        <end position="1050"/>
    </location>
</feature>
<keyword evidence="7 10" id="KW-1133">Transmembrane helix</keyword>
<name>A0A2N9HQW2_FAGSY</name>
<evidence type="ECO:0000256" key="7">
    <source>
        <dbReference type="ARBA" id="ARBA00022989"/>
    </source>
</evidence>
<feature type="transmembrane region" description="Helical" evidence="10">
    <location>
        <begin position="1542"/>
        <end position="1566"/>
    </location>
</feature>
<evidence type="ECO:0000313" key="12">
    <source>
        <dbReference type="EMBL" id="SPD16497.1"/>
    </source>
</evidence>
<feature type="transmembrane region" description="Helical" evidence="10">
    <location>
        <begin position="1440"/>
        <end position="1463"/>
    </location>
</feature>
<comment type="subcellular location">
    <subcellularLocation>
        <location evidence="1">Membrane</location>
        <topology evidence="1">Multi-pass membrane protein</topology>
    </subcellularLocation>
</comment>
<reference evidence="12" key="1">
    <citation type="submission" date="2018-02" db="EMBL/GenBank/DDBJ databases">
        <authorList>
            <person name="Cohen D.B."/>
            <person name="Kent A.D."/>
        </authorList>
    </citation>
    <scope>NUCLEOTIDE SEQUENCE</scope>
</reference>
<dbReference type="InterPro" id="IPR003663">
    <property type="entry name" value="Sugar/inositol_transpt"/>
</dbReference>
<accession>A0A2N9HQW2</accession>
<evidence type="ECO:0000259" key="11">
    <source>
        <dbReference type="PROSITE" id="PS50850"/>
    </source>
</evidence>
<dbReference type="InterPro" id="IPR005829">
    <property type="entry name" value="Sugar_transporter_CS"/>
</dbReference>
<evidence type="ECO:0000256" key="9">
    <source>
        <dbReference type="SAM" id="MobiDB-lite"/>
    </source>
</evidence>
<feature type="region of interest" description="Disordered" evidence="9">
    <location>
        <begin position="431"/>
        <end position="456"/>
    </location>
</feature>
<proteinExistence type="inferred from homology"/>
<dbReference type="Pfam" id="PF00083">
    <property type="entry name" value="Sugar_tr"/>
    <property type="match status" value="1"/>
</dbReference>
<keyword evidence="8 10" id="KW-0472">Membrane</keyword>
<keyword evidence="4" id="KW-0762">Sugar transport</keyword>
<dbReference type="InterPro" id="IPR020846">
    <property type="entry name" value="MFS_dom"/>
</dbReference>
<feature type="compositionally biased region" description="Polar residues" evidence="9">
    <location>
        <begin position="497"/>
        <end position="506"/>
    </location>
</feature>
<feature type="transmembrane region" description="Helical" evidence="10">
    <location>
        <begin position="1475"/>
        <end position="1494"/>
    </location>
</feature>
<feature type="region of interest" description="Disordered" evidence="9">
    <location>
        <begin position="1026"/>
        <end position="1061"/>
    </location>
</feature>
<feature type="transmembrane region" description="Helical" evidence="10">
    <location>
        <begin position="1203"/>
        <end position="1222"/>
    </location>
</feature>
<feature type="compositionally biased region" description="Acidic residues" evidence="9">
    <location>
        <begin position="109"/>
        <end position="127"/>
    </location>
</feature>
<dbReference type="GO" id="GO:0015145">
    <property type="term" value="F:monosaccharide transmembrane transporter activity"/>
    <property type="evidence" value="ECO:0007669"/>
    <property type="project" value="InterPro"/>
</dbReference>
<feature type="region of interest" description="Disordered" evidence="9">
    <location>
        <begin position="948"/>
        <end position="1007"/>
    </location>
</feature>
<evidence type="ECO:0000256" key="10">
    <source>
        <dbReference type="SAM" id="Phobius"/>
    </source>
</evidence>
<feature type="compositionally biased region" description="Polar residues" evidence="9">
    <location>
        <begin position="837"/>
        <end position="852"/>
    </location>
</feature>
<feature type="transmembrane region" description="Helical" evidence="10">
    <location>
        <begin position="1292"/>
        <end position="1310"/>
    </location>
</feature>
<keyword evidence="5 10" id="KW-0812">Transmembrane</keyword>
<feature type="transmembrane region" description="Helical" evidence="10">
    <location>
        <begin position="1405"/>
        <end position="1428"/>
    </location>
</feature>
<feature type="compositionally biased region" description="Polar residues" evidence="9">
    <location>
        <begin position="861"/>
        <end position="886"/>
    </location>
</feature>
<dbReference type="PROSITE" id="PS00216">
    <property type="entry name" value="SUGAR_TRANSPORT_1"/>
    <property type="match status" value="1"/>
</dbReference>
<feature type="transmembrane region" description="Helical" evidence="10">
    <location>
        <begin position="1322"/>
        <end position="1344"/>
    </location>
</feature>
<evidence type="ECO:0000256" key="8">
    <source>
        <dbReference type="ARBA" id="ARBA00023136"/>
    </source>
</evidence>
<dbReference type="PANTHER" id="PTHR23500">
    <property type="entry name" value="SOLUTE CARRIER FAMILY 2, FACILITATED GLUCOSE TRANSPORTER"/>
    <property type="match status" value="1"/>
</dbReference>
<keyword evidence="6" id="KW-0769">Symport</keyword>
<dbReference type="GO" id="GO:0016020">
    <property type="term" value="C:membrane"/>
    <property type="evidence" value="ECO:0007669"/>
    <property type="project" value="UniProtKB-SubCell"/>
</dbReference>
<evidence type="ECO:0000256" key="3">
    <source>
        <dbReference type="ARBA" id="ARBA00022448"/>
    </source>
</evidence>